<dbReference type="EMBL" id="JAKCXM010000005">
    <property type="protein sequence ID" value="KAJ0409264.1"/>
    <property type="molecule type" value="Genomic_DNA"/>
</dbReference>
<reference evidence="4" key="1">
    <citation type="submission" date="2021-12" db="EMBL/GenBank/DDBJ databases">
        <title>Prjna785345.</title>
        <authorList>
            <person name="Rujirawat T."/>
            <person name="Krajaejun T."/>
        </authorList>
    </citation>
    <scope>NUCLEOTIDE SEQUENCE</scope>
    <source>
        <strain evidence="4">Pi057C3</strain>
    </source>
</reference>
<dbReference type="Gene3D" id="3.40.50.1820">
    <property type="entry name" value="alpha/beta hydrolase"/>
    <property type="match status" value="1"/>
</dbReference>
<keyword evidence="2" id="KW-0378">Hydrolase</keyword>
<sequence length="436" mass="47492">MQLQLARVLAASALVVPTMAAGPLLNGWYACSPVTLEGQLQVLQNALATESRSDATNGSSAEDRLLGLAECATFQAPLCHDGVCNDRQNRSIEVFVKRFLATPSPETKPNLILLMGGPGSASPALELSMLSLHEMFQSQVNLYTIDHRGTGRSNLLDCVAAQAQTTGSPLGNDVSAAEVATCAAELERRYGSDLASFSVTSAASDAKLFISTFLNSSSTFVYGLSYGTALAERLMHLQPPGVKGYVLDGIATTAGADVKDFQYFSRWDPDFDEVGERFLKVCDEMRSECGKYFSQSSASATLKALLQRLDDPDFKCTKLVSELMSSDGGQAMGLSRPSDVVRKLLGDLLQSSALRSLIPVLIYRLNRCNDDDIAVISHFSATLDQLVGTNEYSAMRSDLLYKIISYAEYWEQPPPTLAEMETRFRNTFLKISRLKY</sequence>
<organism evidence="4 5">
    <name type="scientific">Pythium insidiosum</name>
    <name type="common">Pythiosis disease agent</name>
    <dbReference type="NCBI Taxonomy" id="114742"/>
    <lineage>
        <taxon>Eukaryota</taxon>
        <taxon>Sar</taxon>
        <taxon>Stramenopiles</taxon>
        <taxon>Oomycota</taxon>
        <taxon>Peronosporomycetes</taxon>
        <taxon>Pythiales</taxon>
        <taxon>Pythiaceae</taxon>
        <taxon>Pythium</taxon>
    </lineage>
</organism>
<keyword evidence="3" id="KW-0732">Signal</keyword>
<dbReference type="PROSITE" id="PS51257">
    <property type="entry name" value="PROKAR_LIPOPROTEIN"/>
    <property type="match status" value="1"/>
</dbReference>
<dbReference type="InterPro" id="IPR051601">
    <property type="entry name" value="Serine_prot/Carboxylest_S33"/>
</dbReference>
<evidence type="ECO:0000313" key="4">
    <source>
        <dbReference type="EMBL" id="KAJ0409264.1"/>
    </source>
</evidence>
<accession>A0AAD5LQ39</accession>
<comment type="similarity">
    <text evidence="1">Belongs to the peptidase S33 family.</text>
</comment>
<dbReference type="PANTHER" id="PTHR43248">
    <property type="entry name" value="2-SUCCINYL-6-HYDROXY-2,4-CYCLOHEXADIENE-1-CARBOXYLATE SYNTHASE"/>
    <property type="match status" value="1"/>
</dbReference>
<gene>
    <name evidence="4" type="ORF">P43SY_006761</name>
</gene>
<dbReference type="PANTHER" id="PTHR43248:SF3">
    <property type="entry name" value="AB HYDROLASE-1 DOMAIN-CONTAINING PROTEIN"/>
    <property type="match status" value="1"/>
</dbReference>
<feature type="signal peptide" evidence="3">
    <location>
        <begin position="1"/>
        <end position="20"/>
    </location>
</feature>
<evidence type="ECO:0000256" key="2">
    <source>
        <dbReference type="ARBA" id="ARBA00022801"/>
    </source>
</evidence>
<comment type="caution">
    <text evidence="4">The sequence shown here is derived from an EMBL/GenBank/DDBJ whole genome shotgun (WGS) entry which is preliminary data.</text>
</comment>
<dbReference type="AlphaFoldDB" id="A0AAD5LQ39"/>
<feature type="chain" id="PRO_5042034921" description="AB hydrolase-1 domain-containing protein" evidence="3">
    <location>
        <begin position="21"/>
        <end position="436"/>
    </location>
</feature>
<evidence type="ECO:0000256" key="3">
    <source>
        <dbReference type="SAM" id="SignalP"/>
    </source>
</evidence>
<protein>
    <recommendedName>
        <fullName evidence="6">AB hydrolase-1 domain-containing protein</fullName>
    </recommendedName>
</protein>
<dbReference type="GO" id="GO:0016787">
    <property type="term" value="F:hydrolase activity"/>
    <property type="evidence" value="ECO:0007669"/>
    <property type="project" value="UniProtKB-KW"/>
</dbReference>
<evidence type="ECO:0008006" key="6">
    <source>
        <dbReference type="Google" id="ProtNLM"/>
    </source>
</evidence>
<keyword evidence="5" id="KW-1185">Reference proteome</keyword>
<dbReference type="Proteomes" id="UP001209570">
    <property type="component" value="Unassembled WGS sequence"/>
</dbReference>
<dbReference type="InterPro" id="IPR029058">
    <property type="entry name" value="AB_hydrolase_fold"/>
</dbReference>
<name>A0AAD5LQ39_PYTIN</name>
<proteinExistence type="inferred from homology"/>
<dbReference type="SUPFAM" id="SSF53474">
    <property type="entry name" value="alpha/beta-Hydrolases"/>
    <property type="match status" value="1"/>
</dbReference>
<evidence type="ECO:0000256" key="1">
    <source>
        <dbReference type="ARBA" id="ARBA00010088"/>
    </source>
</evidence>
<evidence type="ECO:0000313" key="5">
    <source>
        <dbReference type="Proteomes" id="UP001209570"/>
    </source>
</evidence>